<evidence type="ECO:0000256" key="5">
    <source>
        <dbReference type="ARBA" id="ARBA00022763"/>
    </source>
</evidence>
<feature type="active site" description="Nucleophile; methyl group acceptor" evidence="8">
    <location>
        <position position="142"/>
    </location>
</feature>
<evidence type="ECO:0000256" key="2">
    <source>
        <dbReference type="ARBA" id="ARBA00022490"/>
    </source>
</evidence>
<evidence type="ECO:0000256" key="1">
    <source>
        <dbReference type="ARBA" id="ARBA00001286"/>
    </source>
</evidence>
<comment type="subcellular location">
    <subcellularLocation>
        <location evidence="8">Cytoplasm</location>
    </subcellularLocation>
</comment>
<dbReference type="NCBIfam" id="NF007626">
    <property type="entry name" value="PRK10286.1"/>
    <property type="match status" value="1"/>
</dbReference>
<dbReference type="HAMAP" id="MF_00772">
    <property type="entry name" value="OGT"/>
    <property type="match status" value="1"/>
</dbReference>
<reference evidence="10 11" key="1">
    <citation type="submission" date="2018-12" db="EMBL/GenBank/DDBJ databases">
        <title>Complete Genome Sequence of the Corallopyronin A producing Myxobacterium Corallococcus coralloides B035.</title>
        <authorList>
            <person name="Bouhired S.M."/>
            <person name="Rupp O."/>
            <person name="Blom J."/>
            <person name="Schaeberle T.F."/>
            <person name="Kehraus S."/>
            <person name="Schiefer A."/>
            <person name="Pfarr K."/>
            <person name="Goesmann A."/>
            <person name="Hoerauf A."/>
            <person name="Koenig G.M."/>
        </authorList>
    </citation>
    <scope>NUCLEOTIDE SEQUENCE [LARGE SCALE GENOMIC DNA]</scope>
    <source>
        <strain evidence="10 11">B035</strain>
    </source>
</reference>
<evidence type="ECO:0000313" key="11">
    <source>
        <dbReference type="Proteomes" id="UP000288758"/>
    </source>
</evidence>
<dbReference type="RefSeq" id="WP_199727786.1">
    <property type="nucleotide sequence ID" value="NZ_CP034669.1"/>
</dbReference>
<dbReference type="EMBL" id="CP034669">
    <property type="protein sequence ID" value="QAT84938.1"/>
    <property type="molecule type" value="Genomic_DNA"/>
</dbReference>
<dbReference type="InterPro" id="IPR036388">
    <property type="entry name" value="WH-like_DNA-bd_sf"/>
</dbReference>
<comment type="catalytic activity">
    <reaction evidence="7 8">
        <text>a 6-O-methyl-2'-deoxyguanosine in DNA + L-cysteinyl-[protein] = S-methyl-L-cysteinyl-[protein] + a 2'-deoxyguanosine in DNA</text>
        <dbReference type="Rhea" id="RHEA:24000"/>
        <dbReference type="Rhea" id="RHEA-COMP:10131"/>
        <dbReference type="Rhea" id="RHEA-COMP:10132"/>
        <dbReference type="Rhea" id="RHEA-COMP:11367"/>
        <dbReference type="Rhea" id="RHEA-COMP:11368"/>
        <dbReference type="ChEBI" id="CHEBI:29950"/>
        <dbReference type="ChEBI" id="CHEBI:82612"/>
        <dbReference type="ChEBI" id="CHEBI:85445"/>
        <dbReference type="ChEBI" id="CHEBI:85448"/>
        <dbReference type="EC" id="2.1.1.63"/>
    </reaction>
</comment>
<keyword evidence="6 8" id="KW-0234">DNA repair</keyword>
<dbReference type="GO" id="GO:0003908">
    <property type="term" value="F:methylated-DNA-[protein]-cysteine S-methyltransferase activity"/>
    <property type="evidence" value="ECO:0007669"/>
    <property type="project" value="UniProtKB-UniRule"/>
</dbReference>
<dbReference type="SUPFAM" id="SSF46767">
    <property type="entry name" value="Methylated DNA-protein cysteine methyltransferase, C-terminal domain"/>
    <property type="match status" value="1"/>
</dbReference>
<dbReference type="Pfam" id="PF01035">
    <property type="entry name" value="DNA_binding_1"/>
    <property type="match status" value="1"/>
</dbReference>
<evidence type="ECO:0000256" key="3">
    <source>
        <dbReference type="ARBA" id="ARBA00022603"/>
    </source>
</evidence>
<dbReference type="Gene3D" id="1.10.10.10">
    <property type="entry name" value="Winged helix-like DNA-binding domain superfamily/Winged helix DNA-binding domain"/>
    <property type="match status" value="1"/>
</dbReference>
<dbReference type="InterPro" id="IPR014048">
    <property type="entry name" value="MethylDNA_cys_MeTrfase_DNA-bd"/>
</dbReference>
<dbReference type="GO" id="GO:0005737">
    <property type="term" value="C:cytoplasm"/>
    <property type="evidence" value="ECO:0007669"/>
    <property type="project" value="UniProtKB-SubCell"/>
</dbReference>
<evidence type="ECO:0000256" key="4">
    <source>
        <dbReference type="ARBA" id="ARBA00022679"/>
    </source>
</evidence>
<dbReference type="InterPro" id="IPR001497">
    <property type="entry name" value="MethylDNA_cys_MeTrfase_AS"/>
</dbReference>
<dbReference type="PANTHER" id="PTHR10815:SF5">
    <property type="entry name" value="METHYLATED-DNA--PROTEIN-CYSTEINE METHYLTRANSFERASE"/>
    <property type="match status" value="1"/>
</dbReference>
<gene>
    <name evidence="10" type="primary">ogt</name>
    <name evidence="10" type="ORF">EJ065_3375</name>
</gene>
<comment type="miscellaneous">
    <text evidence="8">This enzyme catalyzes only one turnover and therefore is not strictly catalytic. According to one definition, an enzyme is a biocatalyst that acts repeatedly and over many reaction cycles.</text>
</comment>
<name>A0A410RSR5_CORCK</name>
<dbReference type="FunFam" id="1.10.10.10:FF:000337">
    <property type="entry name" value="Methylated-DNA--protein-cysteine methyltransferase"/>
    <property type="match status" value="1"/>
</dbReference>
<comment type="function">
    <text evidence="8">Involved in the cellular defense against the biological effects of O6-methylguanine (O6-MeG) and O4-methylthymine (O4-MeT) in DNA. Repairs the methylated nucleobase in DNA by stoichiometrically transferring the methyl group to a cysteine residue in the enzyme. This is a suicide reaction: the enzyme is irreversibly inactivated.</text>
</comment>
<dbReference type="PROSITE" id="PS00374">
    <property type="entry name" value="MGMT"/>
    <property type="match status" value="1"/>
</dbReference>
<dbReference type="CDD" id="cd06445">
    <property type="entry name" value="ATase"/>
    <property type="match status" value="1"/>
</dbReference>
<dbReference type="GO" id="GO:0006307">
    <property type="term" value="P:DNA alkylation repair"/>
    <property type="evidence" value="ECO:0007669"/>
    <property type="project" value="UniProtKB-UniRule"/>
</dbReference>
<dbReference type="NCBIfam" id="TIGR00589">
    <property type="entry name" value="ogt"/>
    <property type="match status" value="1"/>
</dbReference>
<evidence type="ECO:0000256" key="7">
    <source>
        <dbReference type="ARBA" id="ARBA00049348"/>
    </source>
</evidence>
<protein>
    <recommendedName>
        <fullName evidence="8">Methylated-DNA--protein-cysteine methyltransferase</fullName>
        <ecNumber evidence="8">2.1.1.63</ecNumber>
    </recommendedName>
    <alternativeName>
        <fullName evidence="8">6-O-methylguanine-DNA methyltransferase</fullName>
        <shortName evidence="8">MGMT</shortName>
    </alternativeName>
    <alternativeName>
        <fullName evidence="8">O-6-methylguanine-DNA-alkyltransferase</fullName>
    </alternativeName>
</protein>
<dbReference type="PANTHER" id="PTHR10815">
    <property type="entry name" value="METHYLATED-DNA--PROTEIN-CYSTEINE METHYLTRANSFERASE"/>
    <property type="match status" value="1"/>
</dbReference>
<keyword evidence="3 8" id="KW-0489">Methyltransferase</keyword>
<comment type="catalytic activity">
    <reaction evidence="1 8">
        <text>a 4-O-methyl-thymidine in DNA + L-cysteinyl-[protein] = a thymidine in DNA + S-methyl-L-cysteinyl-[protein]</text>
        <dbReference type="Rhea" id="RHEA:53428"/>
        <dbReference type="Rhea" id="RHEA-COMP:10131"/>
        <dbReference type="Rhea" id="RHEA-COMP:10132"/>
        <dbReference type="Rhea" id="RHEA-COMP:13555"/>
        <dbReference type="Rhea" id="RHEA-COMP:13556"/>
        <dbReference type="ChEBI" id="CHEBI:29950"/>
        <dbReference type="ChEBI" id="CHEBI:82612"/>
        <dbReference type="ChEBI" id="CHEBI:137386"/>
        <dbReference type="ChEBI" id="CHEBI:137387"/>
        <dbReference type="EC" id="2.1.1.63"/>
    </reaction>
</comment>
<proteinExistence type="inferred from homology"/>
<keyword evidence="5 8" id="KW-0227">DNA damage</keyword>
<evidence type="ECO:0000256" key="6">
    <source>
        <dbReference type="ARBA" id="ARBA00023204"/>
    </source>
</evidence>
<accession>A0A410RSR5</accession>
<organism evidence="10 11">
    <name type="scientific">Corallococcus coralloides</name>
    <name type="common">Myxococcus coralloides</name>
    <dbReference type="NCBI Taxonomy" id="184914"/>
    <lineage>
        <taxon>Bacteria</taxon>
        <taxon>Pseudomonadati</taxon>
        <taxon>Myxococcota</taxon>
        <taxon>Myxococcia</taxon>
        <taxon>Myxococcales</taxon>
        <taxon>Cystobacterineae</taxon>
        <taxon>Myxococcaceae</taxon>
        <taxon>Corallococcus</taxon>
    </lineage>
</organism>
<sequence>MPDRLRFFIDSTPTPAGVALLVCDEEGRLRALDWEGYEARMHRLLRLHYGENGCVLEPARDPAGRTSALQAYLRGDLGAIACLPVETGGTPFQREVWRALREIPVGTTTTYGRLAERIGRPKAIRAVGLANGANPISIVVPCHRVVGANASLTGYAGGLERKRWLLDHEQTHA</sequence>
<feature type="domain" description="Methylated-DNA-[protein]-cysteine S-methyltransferase DNA binding" evidence="9">
    <location>
        <begin position="91"/>
        <end position="170"/>
    </location>
</feature>
<dbReference type="Proteomes" id="UP000288758">
    <property type="component" value="Chromosome"/>
</dbReference>
<evidence type="ECO:0000259" key="9">
    <source>
        <dbReference type="Pfam" id="PF01035"/>
    </source>
</evidence>
<evidence type="ECO:0000313" key="10">
    <source>
        <dbReference type="EMBL" id="QAT84938.1"/>
    </source>
</evidence>
<keyword evidence="2 8" id="KW-0963">Cytoplasm</keyword>
<dbReference type="GO" id="GO:0032259">
    <property type="term" value="P:methylation"/>
    <property type="evidence" value="ECO:0007669"/>
    <property type="project" value="UniProtKB-KW"/>
</dbReference>
<comment type="similarity">
    <text evidence="8">Belongs to the MGMT family.</text>
</comment>
<dbReference type="AlphaFoldDB" id="A0A410RSR5"/>
<dbReference type="InterPro" id="IPR036217">
    <property type="entry name" value="MethylDNA_cys_MeTrfase_DNAb"/>
</dbReference>
<keyword evidence="4 8" id="KW-0808">Transferase</keyword>
<dbReference type="EC" id="2.1.1.63" evidence="8"/>
<dbReference type="InterPro" id="IPR023546">
    <property type="entry name" value="MGMT"/>
</dbReference>
<evidence type="ECO:0000256" key="8">
    <source>
        <dbReference type="HAMAP-Rule" id="MF_00772"/>
    </source>
</evidence>